<reference evidence="2 3" key="1">
    <citation type="submission" date="2014-04" db="EMBL/GenBank/DDBJ databases">
        <authorList>
            <consortium name="DOE Joint Genome Institute"/>
            <person name="Kuo A."/>
            <person name="Kohler A."/>
            <person name="Costa M.D."/>
            <person name="Nagy L.G."/>
            <person name="Floudas D."/>
            <person name="Copeland A."/>
            <person name="Barry K.W."/>
            <person name="Cichocki N."/>
            <person name="Veneault-Fourrey C."/>
            <person name="LaButti K."/>
            <person name="Lindquist E.A."/>
            <person name="Lipzen A."/>
            <person name="Lundell T."/>
            <person name="Morin E."/>
            <person name="Murat C."/>
            <person name="Sun H."/>
            <person name="Tunlid A."/>
            <person name="Henrissat B."/>
            <person name="Grigoriev I.V."/>
            <person name="Hibbett D.S."/>
            <person name="Martin F."/>
            <person name="Nordberg H.P."/>
            <person name="Cantor M.N."/>
            <person name="Hua S.X."/>
        </authorList>
    </citation>
    <scope>NUCLEOTIDE SEQUENCE [LARGE SCALE GENOMIC DNA]</scope>
    <source>
        <strain evidence="2 3">441</strain>
    </source>
</reference>
<dbReference type="Proteomes" id="UP000054018">
    <property type="component" value="Unassembled WGS sequence"/>
</dbReference>
<evidence type="ECO:0000313" key="3">
    <source>
        <dbReference type="Proteomes" id="UP000054018"/>
    </source>
</evidence>
<proteinExistence type="predicted"/>
<name>A0A0C9YXH6_9AGAM</name>
<reference evidence="3" key="2">
    <citation type="submission" date="2015-01" db="EMBL/GenBank/DDBJ databases">
        <title>Evolutionary Origins and Diversification of the Mycorrhizal Mutualists.</title>
        <authorList>
            <consortium name="DOE Joint Genome Institute"/>
            <consortium name="Mycorrhizal Genomics Consortium"/>
            <person name="Kohler A."/>
            <person name="Kuo A."/>
            <person name="Nagy L.G."/>
            <person name="Floudas D."/>
            <person name="Copeland A."/>
            <person name="Barry K.W."/>
            <person name="Cichocki N."/>
            <person name="Veneault-Fourrey C."/>
            <person name="LaButti K."/>
            <person name="Lindquist E.A."/>
            <person name="Lipzen A."/>
            <person name="Lundell T."/>
            <person name="Morin E."/>
            <person name="Murat C."/>
            <person name="Riley R."/>
            <person name="Ohm R."/>
            <person name="Sun H."/>
            <person name="Tunlid A."/>
            <person name="Henrissat B."/>
            <person name="Grigoriev I.V."/>
            <person name="Hibbett D.S."/>
            <person name="Martin F."/>
        </authorList>
    </citation>
    <scope>NUCLEOTIDE SEQUENCE [LARGE SCALE GENOMIC DNA]</scope>
    <source>
        <strain evidence="3">441</strain>
    </source>
</reference>
<accession>A0A0C9YXH6</accession>
<dbReference type="HOGENOM" id="CLU_2559155_0_0_1"/>
<evidence type="ECO:0000256" key="1">
    <source>
        <dbReference type="SAM" id="MobiDB-lite"/>
    </source>
</evidence>
<evidence type="ECO:0000313" key="2">
    <source>
        <dbReference type="EMBL" id="KIK14892.1"/>
    </source>
</evidence>
<organism evidence="2 3">
    <name type="scientific">Pisolithus microcarpus 441</name>
    <dbReference type="NCBI Taxonomy" id="765257"/>
    <lineage>
        <taxon>Eukaryota</taxon>
        <taxon>Fungi</taxon>
        <taxon>Dikarya</taxon>
        <taxon>Basidiomycota</taxon>
        <taxon>Agaricomycotina</taxon>
        <taxon>Agaricomycetes</taxon>
        <taxon>Agaricomycetidae</taxon>
        <taxon>Boletales</taxon>
        <taxon>Sclerodermatineae</taxon>
        <taxon>Pisolithaceae</taxon>
        <taxon>Pisolithus</taxon>
    </lineage>
</organism>
<keyword evidence="3" id="KW-1185">Reference proteome</keyword>
<dbReference type="EMBL" id="KN833918">
    <property type="protein sequence ID" value="KIK14892.1"/>
    <property type="molecule type" value="Genomic_DNA"/>
</dbReference>
<feature type="region of interest" description="Disordered" evidence="1">
    <location>
        <begin position="63"/>
        <end position="82"/>
    </location>
</feature>
<feature type="compositionally biased region" description="Basic residues" evidence="1">
    <location>
        <begin position="71"/>
        <end position="82"/>
    </location>
</feature>
<dbReference type="AlphaFoldDB" id="A0A0C9YXH6"/>
<protein>
    <submittedName>
        <fullName evidence="2">Uncharacterized protein</fullName>
    </submittedName>
</protein>
<sequence>MPQRLKELVQLLLLALDKWKSQFPPQLKVVTHDFYVLSILNYYLVGFSANRYRRSYSCSDRRSAYQSALPRRQRGRPRTSTS</sequence>
<gene>
    <name evidence="2" type="ORF">PISMIDRAFT_342994</name>
</gene>